<evidence type="ECO:0000259" key="3">
    <source>
        <dbReference type="PROSITE" id="PS51384"/>
    </source>
</evidence>
<dbReference type="Pfam" id="PF00175">
    <property type="entry name" value="NAD_binding_1"/>
    <property type="match status" value="1"/>
</dbReference>
<dbReference type="SUPFAM" id="SSF54292">
    <property type="entry name" value="2Fe-2S ferredoxin-like"/>
    <property type="match status" value="1"/>
</dbReference>
<dbReference type="Pfam" id="PF00111">
    <property type="entry name" value="Fer2"/>
    <property type="match status" value="1"/>
</dbReference>
<dbReference type="InterPro" id="IPR039261">
    <property type="entry name" value="FNR_nucleotide-bd"/>
</dbReference>
<dbReference type="InterPro" id="IPR001433">
    <property type="entry name" value="OxRdtase_FAD/NAD-bd"/>
</dbReference>
<comment type="caution">
    <text evidence="4">The sequence shown here is derived from an EMBL/GenBank/DDBJ whole genome shotgun (WGS) entry which is preliminary data.</text>
</comment>
<name>A0ABW2EG21_9ACTN</name>
<gene>
    <name evidence="4" type="ORF">ACFQMH_41305</name>
</gene>
<dbReference type="InterPro" id="IPR017927">
    <property type="entry name" value="FAD-bd_FR_type"/>
</dbReference>
<dbReference type="Gene3D" id="3.10.20.30">
    <property type="match status" value="1"/>
</dbReference>
<dbReference type="PANTHER" id="PTHR30212">
    <property type="entry name" value="PROTEIN YIIM"/>
    <property type="match status" value="1"/>
</dbReference>
<feature type="domain" description="MOSC" evidence="2">
    <location>
        <begin position="29"/>
        <end position="164"/>
    </location>
</feature>
<dbReference type="PANTHER" id="PTHR30212:SF2">
    <property type="entry name" value="PROTEIN YIIM"/>
    <property type="match status" value="1"/>
</dbReference>
<evidence type="ECO:0000313" key="5">
    <source>
        <dbReference type="Proteomes" id="UP001596409"/>
    </source>
</evidence>
<dbReference type="PROSITE" id="PS51340">
    <property type="entry name" value="MOSC"/>
    <property type="match status" value="1"/>
</dbReference>
<evidence type="ECO:0000313" key="4">
    <source>
        <dbReference type="EMBL" id="MFC7018018.1"/>
    </source>
</evidence>
<dbReference type="InterPro" id="IPR012675">
    <property type="entry name" value="Beta-grasp_dom_sf"/>
</dbReference>
<evidence type="ECO:0000256" key="1">
    <source>
        <dbReference type="SAM" id="MobiDB-lite"/>
    </source>
</evidence>
<dbReference type="InterPro" id="IPR052353">
    <property type="entry name" value="Benzoxazolinone_Detox_Enz"/>
</dbReference>
<dbReference type="Pfam" id="PF03473">
    <property type="entry name" value="MOSC"/>
    <property type="match status" value="1"/>
</dbReference>
<dbReference type="Pfam" id="PF03475">
    <property type="entry name" value="YiiM_3-alpha"/>
    <property type="match status" value="1"/>
</dbReference>
<organism evidence="4 5">
    <name type="scientific">Streptomyces viridiviolaceus</name>
    <dbReference type="NCBI Taxonomy" id="68282"/>
    <lineage>
        <taxon>Bacteria</taxon>
        <taxon>Bacillati</taxon>
        <taxon>Actinomycetota</taxon>
        <taxon>Actinomycetes</taxon>
        <taxon>Kitasatosporales</taxon>
        <taxon>Streptomycetaceae</taxon>
        <taxon>Streptomyces</taxon>
    </lineage>
</organism>
<dbReference type="CDD" id="cd00207">
    <property type="entry name" value="fer2"/>
    <property type="match status" value="1"/>
</dbReference>
<proteinExistence type="predicted"/>
<dbReference type="InterPro" id="IPR036010">
    <property type="entry name" value="2Fe-2S_ferredoxin-like_sf"/>
</dbReference>
<dbReference type="Proteomes" id="UP001596409">
    <property type="component" value="Unassembled WGS sequence"/>
</dbReference>
<dbReference type="InterPro" id="IPR005163">
    <property type="entry name" value="Tri_helical_YiiM-like"/>
</dbReference>
<dbReference type="InterPro" id="IPR011037">
    <property type="entry name" value="Pyrv_Knase-like_insert_dom_sf"/>
</dbReference>
<feature type="region of interest" description="Disordered" evidence="1">
    <location>
        <begin position="486"/>
        <end position="506"/>
    </location>
</feature>
<evidence type="ECO:0000259" key="2">
    <source>
        <dbReference type="PROSITE" id="PS51340"/>
    </source>
</evidence>
<dbReference type="Gene3D" id="3.40.50.80">
    <property type="entry name" value="Nucleotide-binding domain of ferredoxin-NADP reductase (FNR) module"/>
    <property type="match status" value="1"/>
</dbReference>
<feature type="domain" description="FAD-binding FR-type" evidence="3">
    <location>
        <begin position="238"/>
        <end position="343"/>
    </location>
</feature>
<accession>A0ABW2EG21</accession>
<sequence>MAKLLSVNVGLPKDVNWRGQTVRTGVWKTPVTGPRTVRRLNVDGDGQGDLAGHGGEMRAVLVYQLASYRYWQEFLDRDDLAHGHFGENFTVDGLADDEVCIGDRYRIGTAVFEVTQPRVTCYRVGIRLGEPRMPALLVSHGRPGFYLRVLTEGEVQAGQDIVKISDGPERMTVAEVDALLYRPPHPPERLEQALRIPALSPGWQHSFNALLDQAESGNGAREGNAGLNQAAAPRPAWEGFRPLRVDRIDEETPSIRSLWLAGQDDAALPTAPPGQYLTVRITPGIGAQPVVRSYSLSGQPGADCYRISVKREDRGLASTWLHTDVQVGDSIEAAAPRGVFTLQPGAGTVVLASAGVGATPLLAMLRALADAGSPRPVWWLHGARNHRLHVFAREAGELLAQLRHSHSRIFYSRPESGDVLGSHYTASGRLTADAVAGLGLPADTDAYLCGPSGFLSEVTDGLLRQGVVPQNIHTEIFGSGPALTPGLVPSERRAPHPPPGPPGTGPAVRFARSGLAAAWSDRYGSLLELAEACDVPVRWSCRTGVCRTCETALIDGHVSYSPDPVEEPPSSTALICCSKPEQEQEITLDL</sequence>
<dbReference type="InterPro" id="IPR005302">
    <property type="entry name" value="MoCF_Sase_C"/>
</dbReference>
<protein>
    <submittedName>
        <fullName evidence="4">MOSC domain-containing protein</fullName>
    </submittedName>
</protein>
<dbReference type="InterPro" id="IPR017938">
    <property type="entry name" value="Riboflavin_synthase-like_b-brl"/>
</dbReference>
<dbReference type="SUPFAM" id="SSF63380">
    <property type="entry name" value="Riboflavin synthase domain-like"/>
    <property type="match status" value="1"/>
</dbReference>
<dbReference type="Gene3D" id="2.40.33.20">
    <property type="entry name" value="PK beta-barrel domain-like"/>
    <property type="match status" value="1"/>
</dbReference>
<dbReference type="SUPFAM" id="SSF50800">
    <property type="entry name" value="PK beta-barrel domain-like"/>
    <property type="match status" value="1"/>
</dbReference>
<dbReference type="PRINTS" id="PR00409">
    <property type="entry name" value="PHDIOXRDTASE"/>
</dbReference>
<dbReference type="InterPro" id="IPR001041">
    <property type="entry name" value="2Fe-2S_ferredoxin-type"/>
</dbReference>
<dbReference type="EMBL" id="JBHSYM010000112">
    <property type="protein sequence ID" value="MFC7018018.1"/>
    <property type="molecule type" value="Genomic_DNA"/>
</dbReference>
<dbReference type="PROSITE" id="PS51384">
    <property type="entry name" value="FAD_FR"/>
    <property type="match status" value="1"/>
</dbReference>
<dbReference type="SUPFAM" id="SSF52343">
    <property type="entry name" value="Ferredoxin reductase-like, C-terminal NADP-linked domain"/>
    <property type="match status" value="1"/>
</dbReference>
<dbReference type="Gene3D" id="2.40.30.10">
    <property type="entry name" value="Translation factors"/>
    <property type="match status" value="1"/>
</dbReference>
<keyword evidence="5" id="KW-1185">Reference proteome</keyword>
<dbReference type="CDD" id="cd06184">
    <property type="entry name" value="flavohem_like_fad_nad_binding"/>
    <property type="match status" value="1"/>
</dbReference>
<reference evidence="5" key="1">
    <citation type="journal article" date="2019" name="Int. J. Syst. Evol. Microbiol.">
        <title>The Global Catalogue of Microorganisms (GCM) 10K type strain sequencing project: providing services to taxonomists for standard genome sequencing and annotation.</title>
        <authorList>
            <consortium name="The Broad Institute Genomics Platform"/>
            <consortium name="The Broad Institute Genome Sequencing Center for Infectious Disease"/>
            <person name="Wu L."/>
            <person name="Ma J."/>
        </authorList>
    </citation>
    <scope>NUCLEOTIDE SEQUENCE [LARGE SCALE GENOMIC DNA]</scope>
    <source>
        <strain evidence="5">JCM 4855</strain>
    </source>
</reference>
<dbReference type="RefSeq" id="WP_189880606.1">
    <property type="nucleotide sequence ID" value="NZ_BMWA01000045.1"/>
</dbReference>